<evidence type="ECO:0000256" key="2">
    <source>
        <dbReference type="ARBA" id="ARBA00022741"/>
    </source>
</evidence>
<dbReference type="InterPro" id="IPR036291">
    <property type="entry name" value="NAD(P)-bd_dom_sf"/>
</dbReference>
<dbReference type="SUPFAM" id="SSF50129">
    <property type="entry name" value="GroES-like"/>
    <property type="match status" value="1"/>
</dbReference>
<keyword evidence="2" id="KW-0547">Nucleotide-binding</keyword>
<evidence type="ECO:0000256" key="1">
    <source>
        <dbReference type="ARBA" id="ARBA00008072"/>
    </source>
</evidence>
<dbReference type="Gene3D" id="3.40.50.720">
    <property type="entry name" value="NAD(P)-binding Rossmann-like Domain"/>
    <property type="match status" value="1"/>
</dbReference>
<dbReference type="InterPro" id="IPR011032">
    <property type="entry name" value="GroES-like_sf"/>
</dbReference>
<keyword evidence="4" id="KW-0560">Oxidoreductase</keyword>
<dbReference type="InterPro" id="IPR020843">
    <property type="entry name" value="ER"/>
</dbReference>
<dbReference type="InterPro" id="IPR013154">
    <property type="entry name" value="ADH-like_N"/>
</dbReference>
<dbReference type="SUPFAM" id="SSF51735">
    <property type="entry name" value="NAD(P)-binding Rossmann-fold domains"/>
    <property type="match status" value="1"/>
</dbReference>
<evidence type="ECO:0000313" key="7">
    <source>
        <dbReference type="Proteomes" id="UP000054516"/>
    </source>
</evidence>
<dbReference type="AlphaFoldDB" id="A0A1S7UKF3"/>
<dbReference type="Proteomes" id="UP000054516">
    <property type="component" value="Unassembled WGS sequence"/>
</dbReference>
<dbReference type="STRING" id="77044.A0A1S7UKF3"/>
<dbReference type="EMBL" id="DF977450">
    <property type="protein sequence ID" value="GAP83760.1"/>
    <property type="molecule type" value="Genomic_DNA"/>
</dbReference>
<dbReference type="GO" id="GO:0016651">
    <property type="term" value="F:oxidoreductase activity, acting on NAD(P)H"/>
    <property type="evidence" value="ECO:0007669"/>
    <property type="project" value="InterPro"/>
</dbReference>
<accession>A0A1S7UKF3</accession>
<keyword evidence="3" id="KW-0521">NADP</keyword>
<dbReference type="Pfam" id="PF08240">
    <property type="entry name" value="ADH_N"/>
    <property type="match status" value="1"/>
</dbReference>
<dbReference type="Gene3D" id="3.90.180.10">
    <property type="entry name" value="Medium-chain alcohol dehydrogenases, catalytic domain"/>
    <property type="match status" value="1"/>
</dbReference>
<reference evidence="6" key="1">
    <citation type="submission" date="2016-03" db="EMBL/GenBank/DDBJ databases">
        <title>Draft genome sequence of Rosellinia necatrix.</title>
        <authorList>
            <person name="Kanematsu S."/>
        </authorList>
    </citation>
    <scope>NUCLEOTIDE SEQUENCE [LARGE SCALE GENOMIC DNA]</scope>
    <source>
        <strain evidence="6">W97</strain>
    </source>
</reference>
<organism evidence="6">
    <name type="scientific">Rosellinia necatrix</name>
    <name type="common">White root-rot fungus</name>
    <dbReference type="NCBI Taxonomy" id="77044"/>
    <lineage>
        <taxon>Eukaryota</taxon>
        <taxon>Fungi</taxon>
        <taxon>Dikarya</taxon>
        <taxon>Ascomycota</taxon>
        <taxon>Pezizomycotina</taxon>
        <taxon>Sordariomycetes</taxon>
        <taxon>Xylariomycetidae</taxon>
        <taxon>Xylariales</taxon>
        <taxon>Xylariaceae</taxon>
        <taxon>Rosellinia</taxon>
    </lineage>
</organism>
<keyword evidence="7" id="KW-1185">Reference proteome</keyword>
<protein>
    <submittedName>
        <fullName evidence="6">Putative zinc-binding dehydrogenase family</fullName>
    </submittedName>
</protein>
<feature type="domain" description="Enoyl reductase (ER)" evidence="5">
    <location>
        <begin position="15"/>
        <end position="354"/>
    </location>
</feature>
<evidence type="ECO:0000256" key="3">
    <source>
        <dbReference type="ARBA" id="ARBA00022857"/>
    </source>
</evidence>
<evidence type="ECO:0000259" key="5">
    <source>
        <dbReference type="SMART" id="SM00829"/>
    </source>
</evidence>
<dbReference type="GO" id="GO:0000166">
    <property type="term" value="F:nucleotide binding"/>
    <property type="evidence" value="ECO:0007669"/>
    <property type="project" value="UniProtKB-KW"/>
</dbReference>
<dbReference type="PANTHER" id="PTHR45348">
    <property type="entry name" value="HYPOTHETICAL OXIDOREDUCTASE (EUROFUNG)"/>
    <property type="match status" value="1"/>
</dbReference>
<name>A0A1S7UKF3_ROSNE</name>
<dbReference type="OMA" id="SDTKMRG"/>
<dbReference type="PANTHER" id="PTHR45348:SF1">
    <property type="entry name" value="TRANS-ENOYL REDUCTASE STHE"/>
    <property type="match status" value="1"/>
</dbReference>
<dbReference type="InterPro" id="IPR047122">
    <property type="entry name" value="Trans-enoyl_RdTase-like"/>
</dbReference>
<proteinExistence type="inferred from homology"/>
<comment type="similarity">
    <text evidence="1">Belongs to the zinc-containing alcohol dehydrogenase family.</text>
</comment>
<dbReference type="CDD" id="cd08249">
    <property type="entry name" value="enoyl_reductase_like"/>
    <property type="match status" value="1"/>
</dbReference>
<sequence length="364" mass="39227">MANTLPVTQRAIVANAVGDLIIAHDVPLPELKPDLMLIRTVAVAINPADIKMTGAMAAVGCTAGGDCAGIVLAIGTDVPAGRFAIGDRVCAPNIFMNPVAPRDGAFQEFVGVTADFALKVPDHMLLEEAAALGIGLITIGYALFRSLDIPGHPEMPAEEPGTFVLVYGGSSASGTLAIQLIRRAGCIPITTCSPKNFPLVKACGAQEAWDYHDPDCAEKIKAYTEDELGFALDCFCRGSSMEFCYKALGRAGGRYTTLEPYPAHLHKRKRVKPDWLLGPALVGREVAWKDPYHIKPKPELRSFGKQWFLTAQRMLDRGEVRPHPIRIGEKFGLEGVLEGIEILRQGALSGEKLVYRIGEAISPL</sequence>
<evidence type="ECO:0000256" key="4">
    <source>
        <dbReference type="ARBA" id="ARBA00023002"/>
    </source>
</evidence>
<gene>
    <name evidence="6" type="ORF">SAMD00023353_0501580</name>
</gene>
<dbReference type="SMART" id="SM00829">
    <property type="entry name" value="PKS_ER"/>
    <property type="match status" value="1"/>
</dbReference>
<evidence type="ECO:0000313" key="6">
    <source>
        <dbReference type="EMBL" id="GAP83760.1"/>
    </source>
</evidence>
<dbReference type="OrthoDB" id="48317at2759"/>